<keyword evidence="2" id="KW-0472">Membrane</keyword>
<dbReference type="EMBL" id="DF145172">
    <property type="protein sequence ID" value="GAA57911.1"/>
    <property type="molecule type" value="Genomic_DNA"/>
</dbReference>
<keyword evidence="2" id="KW-0812">Transmembrane</keyword>
<keyword evidence="2" id="KW-1133">Transmembrane helix</keyword>
<dbReference type="Proteomes" id="UP000008909">
    <property type="component" value="Unassembled WGS sequence"/>
</dbReference>
<reference key="2">
    <citation type="submission" date="2011-10" db="EMBL/GenBank/DDBJ databases">
        <title>The genome and transcriptome sequence of Clonorchis sinensis provide insights into the carcinogenic liver fluke.</title>
        <authorList>
            <person name="Wang X."/>
            <person name="Huang Y."/>
            <person name="Chen W."/>
            <person name="Liu H."/>
            <person name="Guo L."/>
            <person name="Chen Y."/>
            <person name="Luo F."/>
            <person name="Zhou W."/>
            <person name="Sun J."/>
            <person name="Mao Q."/>
            <person name="Liang P."/>
            <person name="Zhou C."/>
            <person name="Tian Y."/>
            <person name="Men J."/>
            <person name="Lv X."/>
            <person name="Huang L."/>
            <person name="Zhou J."/>
            <person name="Hu Y."/>
            <person name="Li R."/>
            <person name="Zhang F."/>
            <person name="Lei H."/>
            <person name="Li X."/>
            <person name="Hu X."/>
            <person name="Liang C."/>
            <person name="Xu J."/>
            <person name="Wu Z."/>
            <person name="Yu X."/>
        </authorList>
    </citation>
    <scope>NUCLEOTIDE SEQUENCE</scope>
    <source>
        <strain>Henan</strain>
    </source>
</reference>
<evidence type="ECO:0000313" key="4">
    <source>
        <dbReference type="Proteomes" id="UP000008909"/>
    </source>
</evidence>
<protein>
    <submittedName>
        <fullName evidence="3">Uncharacterized protein</fullName>
    </submittedName>
</protein>
<feature type="region of interest" description="Disordered" evidence="1">
    <location>
        <begin position="97"/>
        <end position="125"/>
    </location>
</feature>
<evidence type="ECO:0000313" key="3">
    <source>
        <dbReference type="EMBL" id="GAA57911.1"/>
    </source>
</evidence>
<name>G7YY82_CLOSI</name>
<gene>
    <name evidence="3" type="ORF">CLF_113341</name>
</gene>
<accession>G7YY82</accession>
<proteinExistence type="predicted"/>
<sequence>MKFIAVPSMTLLLHLGTPDLQPSGSRNPAVVASLIIVGLAVVAGGAGVAYRRRRQHLAQQLVHQIEPQVGEPLTTTVRERIDPVEPFQRRKMFSFFRNRHPGETSTEPLLTDPPPSYDSVSNTEL</sequence>
<evidence type="ECO:0000256" key="2">
    <source>
        <dbReference type="SAM" id="Phobius"/>
    </source>
</evidence>
<dbReference type="NCBIfam" id="TIGR01167">
    <property type="entry name" value="LPXTG_anchor"/>
    <property type="match status" value="1"/>
</dbReference>
<reference evidence="3" key="1">
    <citation type="journal article" date="2011" name="Genome Biol.">
        <title>The draft genome of the carcinogenic human liver fluke Clonorchis sinensis.</title>
        <authorList>
            <person name="Wang X."/>
            <person name="Chen W."/>
            <person name="Huang Y."/>
            <person name="Sun J."/>
            <person name="Men J."/>
            <person name="Liu H."/>
            <person name="Luo F."/>
            <person name="Guo L."/>
            <person name="Lv X."/>
            <person name="Deng C."/>
            <person name="Zhou C."/>
            <person name="Fan Y."/>
            <person name="Li X."/>
            <person name="Huang L."/>
            <person name="Hu Y."/>
            <person name="Liang C."/>
            <person name="Hu X."/>
            <person name="Xu J."/>
            <person name="Yu X."/>
        </authorList>
    </citation>
    <scope>NUCLEOTIDE SEQUENCE [LARGE SCALE GENOMIC DNA]</scope>
    <source>
        <strain evidence="3">Henan</strain>
    </source>
</reference>
<dbReference type="AlphaFoldDB" id="G7YY82"/>
<evidence type="ECO:0000256" key="1">
    <source>
        <dbReference type="SAM" id="MobiDB-lite"/>
    </source>
</evidence>
<keyword evidence="4" id="KW-1185">Reference proteome</keyword>
<feature type="transmembrane region" description="Helical" evidence="2">
    <location>
        <begin position="28"/>
        <end position="50"/>
    </location>
</feature>
<organism evidence="3 4">
    <name type="scientific">Clonorchis sinensis</name>
    <name type="common">Chinese liver fluke</name>
    <dbReference type="NCBI Taxonomy" id="79923"/>
    <lineage>
        <taxon>Eukaryota</taxon>
        <taxon>Metazoa</taxon>
        <taxon>Spiralia</taxon>
        <taxon>Lophotrochozoa</taxon>
        <taxon>Platyhelminthes</taxon>
        <taxon>Trematoda</taxon>
        <taxon>Digenea</taxon>
        <taxon>Opisthorchiida</taxon>
        <taxon>Opisthorchiata</taxon>
        <taxon>Opisthorchiidae</taxon>
        <taxon>Clonorchis</taxon>
    </lineage>
</organism>